<feature type="region of interest" description="Disordered" evidence="1">
    <location>
        <begin position="65"/>
        <end position="133"/>
    </location>
</feature>
<accession>A0AAW2DKV9</accession>
<evidence type="ECO:0000313" key="2">
    <source>
        <dbReference type="EMBL" id="KAL0010799.1"/>
    </source>
</evidence>
<gene>
    <name evidence="2" type="ORF">SO802_005907</name>
</gene>
<comment type="caution">
    <text evidence="2">The sequence shown here is derived from an EMBL/GenBank/DDBJ whole genome shotgun (WGS) entry which is preliminary data.</text>
</comment>
<reference evidence="2 3" key="1">
    <citation type="submission" date="2024-01" db="EMBL/GenBank/DDBJ databases">
        <title>A telomere-to-telomere, gap-free genome of sweet tea (Lithocarpus litseifolius).</title>
        <authorList>
            <person name="Zhou J."/>
        </authorList>
    </citation>
    <scope>NUCLEOTIDE SEQUENCE [LARGE SCALE GENOMIC DNA]</scope>
    <source>
        <strain evidence="2">Zhou-2022a</strain>
        <tissue evidence="2">Leaf</tissue>
    </source>
</reference>
<evidence type="ECO:0000256" key="1">
    <source>
        <dbReference type="SAM" id="MobiDB-lite"/>
    </source>
</evidence>
<feature type="compositionally biased region" description="Basic and acidic residues" evidence="1">
    <location>
        <begin position="81"/>
        <end position="101"/>
    </location>
</feature>
<dbReference type="Proteomes" id="UP001459277">
    <property type="component" value="Unassembled WGS sequence"/>
</dbReference>
<dbReference type="AlphaFoldDB" id="A0AAW2DKV9"/>
<keyword evidence="3" id="KW-1185">Reference proteome</keyword>
<sequence length="223" mass="24923">MPLPTLSSNSKLTFAEKYFAIPNFNLVNEADLNKVLKAEVFVYRDGQLRAAHLILGYNPISTSFQVPQVDPNDKKKKRYQKGKEVVEEGRGLPSKEFEPQKGAKAAKTAHTRSVRQSLSLEPSPSAGWSPLPTNASIRDIQQRKVGYVANALEQANLLPGDMADLKSMKKHEVFLSLKRDLALAVQATHKAKELVNSSHRQMKNEERRCIMAVDAFNVAVKRI</sequence>
<organism evidence="2 3">
    <name type="scientific">Lithocarpus litseifolius</name>
    <dbReference type="NCBI Taxonomy" id="425828"/>
    <lineage>
        <taxon>Eukaryota</taxon>
        <taxon>Viridiplantae</taxon>
        <taxon>Streptophyta</taxon>
        <taxon>Embryophyta</taxon>
        <taxon>Tracheophyta</taxon>
        <taxon>Spermatophyta</taxon>
        <taxon>Magnoliopsida</taxon>
        <taxon>eudicotyledons</taxon>
        <taxon>Gunneridae</taxon>
        <taxon>Pentapetalae</taxon>
        <taxon>rosids</taxon>
        <taxon>fabids</taxon>
        <taxon>Fagales</taxon>
        <taxon>Fagaceae</taxon>
        <taxon>Lithocarpus</taxon>
    </lineage>
</organism>
<dbReference type="EMBL" id="JAZDWU010000002">
    <property type="protein sequence ID" value="KAL0010799.1"/>
    <property type="molecule type" value="Genomic_DNA"/>
</dbReference>
<name>A0AAW2DKV9_9ROSI</name>
<protein>
    <submittedName>
        <fullName evidence="2">Uncharacterized protein</fullName>
    </submittedName>
</protein>
<proteinExistence type="predicted"/>
<evidence type="ECO:0000313" key="3">
    <source>
        <dbReference type="Proteomes" id="UP001459277"/>
    </source>
</evidence>